<proteinExistence type="predicted"/>
<evidence type="ECO:0000313" key="3">
    <source>
        <dbReference type="EMBL" id="KSU26528.1"/>
    </source>
</evidence>
<dbReference type="RefSeq" id="WP_025016763.1">
    <property type="nucleotide sequence ID" value="NZ_BAABQR010000002.1"/>
</dbReference>
<evidence type="ECO:0000313" key="1">
    <source>
        <dbReference type="EMBL" id="ARE20905.1"/>
    </source>
</evidence>
<dbReference type="Proteomes" id="UP000031847">
    <property type="component" value="Unassembled WGS sequence"/>
</dbReference>
<organism evidence="2 4">
    <name type="scientific">Lactococcus lactis subsp. lactis</name>
    <name type="common">Streptococcus lactis</name>
    <dbReference type="NCBI Taxonomy" id="1360"/>
    <lineage>
        <taxon>Bacteria</taxon>
        <taxon>Bacillati</taxon>
        <taxon>Bacillota</taxon>
        <taxon>Bacilli</taxon>
        <taxon>Lactobacillales</taxon>
        <taxon>Streptococcaceae</taxon>
        <taxon>Lactococcus</taxon>
    </lineage>
</organism>
<keyword evidence="2" id="KW-0547">Nucleotide-binding</keyword>
<evidence type="ECO:0000313" key="4">
    <source>
        <dbReference type="Proteomes" id="UP000031847"/>
    </source>
</evidence>
<dbReference type="Proteomes" id="UP000192095">
    <property type="component" value="Chromosome"/>
</dbReference>
<dbReference type="Proteomes" id="UP000052991">
    <property type="component" value="Unassembled WGS sequence"/>
</dbReference>
<sequence length="97" mass="11981">MNYYEQQLERFRRNFNFSFKIYEGRPLEQKTLCLQMKEKVEHFRIPKNFAMLYREHQQLVNYIQDAYFGVQIQEKAGKYGKPNAKMQHEWLNKALRN</sequence>
<keyword evidence="2" id="KW-0378">Hydrolase</keyword>
<reference evidence="1" key="5">
    <citation type="submission" date="2023-07" db="EMBL/GenBank/DDBJ databases">
        <authorList>
            <person name="McDonnell B."/>
        </authorList>
    </citation>
    <scope>NUCLEOTIDE SEQUENCE</scope>
    <source>
        <strain evidence="1">UC06</strain>
    </source>
</reference>
<evidence type="ECO:0000313" key="2">
    <source>
        <dbReference type="EMBL" id="GAM80324.1"/>
    </source>
</evidence>
<dbReference type="GO" id="GO:0004386">
    <property type="term" value="F:helicase activity"/>
    <property type="evidence" value="ECO:0007669"/>
    <property type="project" value="UniProtKB-KW"/>
</dbReference>
<dbReference type="EMBL" id="CP015902">
    <property type="protein sequence ID" value="ARE20905.1"/>
    <property type="molecule type" value="Genomic_DNA"/>
</dbReference>
<name>A0A0B8R258_LACLL</name>
<reference evidence="1 6" key="3">
    <citation type="journal article" date="2017" name="BMC Genomics">
        <title>Comparative and functional genomics of the Lactococcus lactis taxon; insights into evolution and niche adaptation.</title>
        <authorList>
            <person name="Kelleher P."/>
            <person name="Bottacini F."/>
            <person name="Mahony J."/>
            <person name="Kilcawley K.N."/>
            <person name="van Sinderen D."/>
        </authorList>
    </citation>
    <scope>NUCLEOTIDE SEQUENCE [LARGE SCALE GENOMIC DNA]</scope>
    <source>
        <strain evidence="1 6">UC06</strain>
    </source>
</reference>
<dbReference type="AlphaFoldDB" id="A0A0B8R258"/>
<reference evidence="2 4" key="1">
    <citation type="submission" date="2015-01" db="EMBL/GenBank/DDBJ databases">
        <title>Lactococcus lactis subsp.lactis JCM 5805 whole genome shotgun sequence.</title>
        <authorList>
            <person name="Fujii T."/>
            <person name="Tomita Y."/>
            <person name="Ikushima S."/>
            <person name="Fujiwara D."/>
        </authorList>
    </citation>
    <scope>NUCLEOTIDE SEQUENCE [LARGE SCALE GENOMIC DNA]</scope>
    <source>
        <strain evidence="2 4">JCM 5805</strain>
    </source>
</reference>
<dbReference type="PATRIC" id="fig|1360.116.peg.1257"/>
<evidence type="ECO:0000313" key="5">
    <source>
        <dbReference type="Proteomes" id="UP000052991"/>
    </source>
</evidence>
<dbReference type="EMBL" id="BBSI01000022">
    <property type="protein sequence ID" value="GAM80324.1"/>
    <property type="molecule type" value="Genomic_DNA"/>
</dbReference>
<gene>
    <name evidence="2" type="ORF">JCM5805K_1435</name>
    <name evidence="1" type="ORF">LLUC06_1360</name>
    <name evidence="3" type="ORF">N42_1466</name>
</gene>
<protein>
    <submittedName>
        <fullName evidence="2">Superfamily I DNA and RNA helicases</fullName>
    </submittedName>
</protein>
<keyword evidence="2" id="KW-0067">ATP-binding</keyword>
<evidence type="ECO:0000313" key="6">
    <source>
        <dbReference type="Proteomes" id="UP000192095"/>
    </source>
</evidence>
<reference evidence="5" key="2">
    <citation type="submission" date="2015-10" db="EMBL/GenBank/DDBJ databases">
        <title>Draft Genome Sequences of 11 Lactococcus lactis subspecies cremoris strains.</title>
        <authorList>
            <person name="Wels M."/>
            <person name="Backus L."/>
            <person name="Boekhorst J."/>
            <person name="Dijkstra A."/>
            <person name="Beerthuizen M."/>
            <person name="Kelly W."/>
            <person name="Siezen R."/>
            <person name="Bachmann H."/>
            <person name="Van Hijum S."/>
        </authorList>
    </citation>
    <scope>NUCLEOTIDE SEQUENCE [LARGE SCALE GENOMIC DNA]</scope>
    <source>
        <strain evidence="5">N42</strain>
    </source>
</reference>
<keyword evidence="2" id="KW-0347">Helicase</keyword>
<reference evidence="3" key="4">
    <citation type="journal article" date="2017" name="Genome Announc.">
        <title>Draft Genome Sequences of 24 Lactococcus lactis Strains.</title>
        <authorList>
            <person name="Backus L."/>
            <person name="Wels M."/>
            <person name="Boekhorst J."/>
            <person name="Dijkstra A.R."/>
            <person name="Beerthuyzen M."/>
            <person name="Kelly W.J."/>
            <person name="Siezen R.J."/>
            <person name="van Hijum S.A."/>
            <person name="Bachmann H."/>
        </authorList>
    </citation>
    <scope>NUCLEOTIDE SEQUENCE</scope>
    <source>
        <strain evidence="3">N42</strain>
    </source>
</reference>
<accession>A0A0B8R258</accession>
<dbReference type="EMBL" id="LKLW01000090">
    <property type="protein sequence ID" value="KSU26528.1"/>
    <property type="molecule type" value="Genomic_DNA"/>
</dbReference>